<dbReference type="Proteomes" id="UP000186230">
    <property type="component" value="Chromosome"/>
</dbReference>
<evidence type="ECO:0000313" key="1">
    <source>
        <dbReference type="EMBL" id="APU67127.1"/>
    </source>
</evidence>
<dbReference type="AlphaFoldDB" id="A0A1L7I0K3"/>
<dbReference type="OrthoDB" id="9798081at2"/>
<keyword evidence="2" id="KW-1185">Reference proteome</keyword>
<accession>A0A1L7I0K3</accession>
<proteinExistence type="predicted"/>
<dbReference type="RefSeq" id="WP_083642977.1">
    <property type="nucleotide sequence ID" value="NZ_AMRU01000013.1"/>
</dbReference>
<dbReference type="KEGG" id="gfl:GRFL_0403"/>
<sequence>MAASYVTPRLVLRPTDERDAEFFFELLNSPKWLANIGDRQVYSVETAERYIAERIVAQREKYGYASFTLLRREDSVKIGVCGLYRRDGLQLVDLGFALLPKYEGFGYAFEACQELIQKASEDFKIEELAAITLPQNVASRKLLEKLGFQFEKFFHLPNDEKELCYYLK</sequence>
<dbReference type="SUPFAM" id="SSF55729">
    <property type="entry name" value="Acyl-CoA N-acyltransferases (Nat)"/>
    <property type="match status" value="1"/>
</dbReference>
<dbReference type="PROSITE" id="PS51186">
    <property type="entry name" value="GNAT"/>
    <property type="match status" value="1"/>
</dbReference>
<dbReference type="STRING" id="1229726.GRFL_0403"/>
<dbReference type="InterPro" id="IPR051531">
    <property type="entry name" value="N-acetyltransferase"/>
</dbReference>
<keyword evidence="1" id="KW-0808">Transferase</keyword>
<dbReference type="GO" id="GO:0016747">
    <property type="term" value="F:acyltransferase activity, transferring groups other than amino-acyl groups"/>
    <property type="evidence" value="ECO:0007669"/>
    <property type="project" value="InterPro"/>
</dbReference>
<dbReference type="PANTHER" id="PTHR43792:SF1">
    <property type="entry name" value="N-ACETYLTRANSFERASE DOMAIN-CONTAINING PROTEIN"/>
    <property type="match status" value="1"/>
</dbReference>
<gene>
    <name evidence="1" type="ORF">GRFL_0403</name>
</gene>
<reference evidence="1 2" key="1">
    <citation type="submission" date="2016-07" db="EMBL/GenBank/DDBJ databases">
        <title>Multi-omics approach to identify versatile polysaccharide utilization systems of a marine flavobacterium Gramella flava.</title>
        <authorList>
            <person name="Tang K."/>
        </authorList>
    </citation>
    <scope>NUCLEOTIDE SEQUENCE [LARGE SCALE GENOMIC DNA]</scope>
    <source>
        <strain evidence="1 2">JLT2011</strain>
    </source>
</reference>
<name>A0A1L7I0K3_9FLAO</name>
<protein>
    <submittedName>
        <fullName evidence="1">Acetyltransferase, GNAT family</fullName>
    </submittedName>
</protein>
<dbReference type="PANTHER" id="PTHR43792">
    <property type="entry name" value="GNAT FAMILY, PUTATIVE (AFU_ORTHOLOGUE AFUA_3G00765)-RELATED-RELATED"/>
    <property type="match status" value="1"/>
</dbReference>
<evidence type="ECO:0000313" key="2">
    <source>
        <dbReference type="Proteomes" id="UP000186230"/>
    </source>
</evidence>
<dbReference type="EMBL" id="CP016359">
    <property type="protein sequence ID" value="APU67127.1"/>
    <property type="molecule type" value="Genomic_DNA"/>
</dbReference>
<dbReference type="InterPro" id="IPR000182">
    <property type="entry name" value="GNAT_dom"/>
</dbReference>
<dbReference type="Pfam" id="PF13302">
    <property type="entry name" value="Acetyltransf_3"/>
    <property type="match status" value="1"/>
</dbReference>
<organism evidence="1 2">
    <name type="scientific">Christiangramia flava JLT2011</name>
    <dbReference type="NCBI Taxonomy" id="1229726"/>
    <lineage>
        <taxon>Bacteria</taxon>
        <taxon>Pseudomonadati</taxon>
        <taxon>Bacteroidota</taxon>
        <taxon>Flavobacteriia</taxon>
        <taxon>Flavobacteriales</taxon>
        <taxon>Flavobacteriaceae</taxon>
        <taxon>Christiangramia</taxon>
    </lineage>
</organism>
<dbReference type="InterPro" id="IPR016181">
    <property type="entry name" value="Acyl_CoA_acyltransferase"/>
</dbReference>
<dbReference type="Gene3D" id="3.40.630.30">
    <property type="match status" value="1"/>
</dbReference>